<proteinExistence type="predicted"/>
<gene>
    <name evidence="1" type="ORF">phiVC8_p47</name>
</gene>
<reference evidence="2" key="1">
    <citation type="submission" date="2014-05" db="EMBL/GenBank/DDBJ databases">
        <title>Complete genomic sequence of phiVC8, a lytic bacteriophage specific for Vibrio cholerae O1.</title>
        <authorList>
            <person name="Solis-Sanchez A."/>
            <person name="Collado-Torres L."/>
            <person name="Gonzalez-Pedrajo B."/>
            <person name="Mendoza-Hernandez G."/>
            <person name="Eslava-Campos C."/>
        </authorList>
    </citation>
    <scope>NUCLEOTIDE SEQUENCE [LARGE SCALE GENOMIC DNA]</scope>
</reference>
<dbReference type="EMBL" id="JF712866">
    <property type="protein sequence ID" value="AEM62944.1"/>
    <property type="molecule type" value="Genomic_DNA"/>
</dbReference>
<evidence type="ECO:0000313" key="2">
    <source>
        <dbReference type="Proteomes" id="UP000008906"/>
    </source>
</evidence>
<protein>
    <submittedName>
        <fullName evidence="1">Uncharacterized protein</fullName>
    </submittedName>
</protein>
<keyword evidence="2" id="KW-1185">Reference proteome</keyword>
<sequence>MLCLLRLWLLRRPPWSPLGLCSYFNTLSDACQVPLQIGLLWHAEMRSQIPVPWNVPSAILWTRQMPEESLWTADRYRRRWTRWTRWTDPPYCTGHGGQAAISWTGREPPSDGRASTVSTVSLSKKIRIWRYRRLVENAGKKRYRRTVDIGTRWTFLIRDKVFDSSQRPRLRLLGWASAATSRPPFPALGELLPKIGQCLCQPFCVVFLVVFEPILRALFCQWANTYQKHLS</sequence>
<dbReference type="GeneID" id="24366431"/>
<accession>G3FFQ6</accession>
<name>G3FFQ6_BPVC8</name>
<dbReference type="RefSeq" id="YP_009140176.1">
    <property type="nucleotide sequence ID" value="NC_027118.1"/>
</dbReference>
<organismHost>
    <name type="scientific">Vibrio cholerae</name>
    <dbReference type="NCBI Taxonomy" id="666"/>
</organismHost>
<evidence type="ECO:0000313" key="1">
    <source>
        <dbReference type="EMBL" id="AEM62944.1"/>
    </source>
</evidence>
<dbReference type="KEGG" id="vg:24366431"/>
<dbReference type="Proteomes" id="UP000008906">
    <property type="component" value="Segment"/>
</dbReference>
<organism evidence="1 2">
    <name type="scientific">Vibrio phage phiVC8</name>
    <dbReference type="NCBI Taxonomy" id="1076759"/>
    <lineage>
        <taxon>Viruses</taxon>
        <taxon>Duplodnaviria</taxon>
        <taxon>Heunggongvirae</taxon>
        <taxon>Uroviricota</taxon>
        <taxon>Caudoviricetes</taxon>
        <taxon>Enhodamvirus</taxon>
        <taxon>Enhodamvirus VC8</taxon>
    </lineage>
</organism>
<reference evidence="1 2" key="2">
    <citation type="journal article" date="2016" name="Virol. J.">
        <title>Genetic characterization of OVC8 lytic phage for Vibrio cholerae O1.</title>
        <authorList>
            <person name="Solis-Sanchez A."/>
            <person name="Hernandez-Chinas U."/>
            <person name="Navarro-Ocana A."/>
            <person name="De la Mora J."/>
            <person name="Xicohtencatl-Cortes J."/>
            <person name="Eslava-Campos C."/>
        </authorList>
    </citation>
    <scope>NUCLEOTIDE SEQUENCE [LARGE SCALE GENOMIC DNA]</scope>
</reference>